<protein>
    <submittedName>
        <fullName evidence="6">Sulfite oxidase, mitochondrial</fullName>
    </submittedName>
</protein>
<dbReference type="InterPro" id="IPR036374">
    <property type="entry name" value="OxRdtase_Mopterin-bd_sf"/>
</dbReference>
<keyword evidence="2" id="KW-0500">Molybdenum</keyword>
<keyword evidence="4" id="KW-0560">Oxidoreductase</keyword>
<proteinExistence type="predicted"/>
<dbReference type="GO" id="GO:0030151">
    <property type="term" value="F:molybdenum ion binding"/>
    <property type="evidence" value="ECO:0007669"/>
    <property type="project" value="InterPro"/>
</dbReference>
<dbReference type="GO" id="GO:0008482">
    <property type="term" value="F:sulfite oxidase activity"/>
    <property type="evidence" value="ECO:0007669"/>
    <property type="project" value="TreeGrafter"/>
</dbReference>
<evidence type="ECO:0000313" key="7">
    <source>
        <dbReference type="Proteomes" id="UP000236333"/>
    </source>
</evidence>
<dbReference type="InterPro" id="IPR014756">
    <property type="entry name" value="Ig_E-set"/>
</dbReference>
<sequence length="180" mass="19325">DLAAAFEQLVFDSAEVIGSPAGVMPYMSLYQRLPDDLRLKTRDKMVAKVARILASPSEYGGHWQQRDYKSFSPSTDWDTVDWDSAPAIQEPPVTSAVCEPEPGTVLSASDGEVTVRGYAWSGGGRGIVRVDVTADGGASWTTARLLPPPPGAPPPGSVSGAWAWTLWEVRLLPRTSAPSR</sequence>
<dbReference type="EMBL" id="PGGS01000158">
    <property type="protein sequence ID" value="PNH07859.1"/>
    <property type="molecule type" value="Genomic_DNA"/>
</dbReference>
<evidence type="ECO:0000313" key="6">
    <source>
        <dbReference type="EMBL" id="PNH07859.1"/>
    </source>
</evidence>
<dbReference type="OrthoDB" id="10051395at2759"/>
<dbReference type="InterPro" id="IPR008335">
    <property type="entry name" value="Mopterin_OxRdtase_euk"/>
</dbReference>
<dbReference type="PANTHER" id="PTHR19372:SF7">
    <property type="entry name" value="SULFITE OXIDASE, MITOCHONDRIAL"/>
    <property type="match status" value="1"/>
</dbReference>
<dbReference type="Gene3D" id="2.60.40.650">
    <property type="match status" value="1"/>
</dbReference>
<evidence type="ECO:0000256" key="4">
    <source>
        <dbReference type="ARBA" id="ARBA00023002"/>
    </source>
</evidence>
<evidence type="ECO:0000256" key="2">
    <source>
        <dbReference type="ARBA" id="ARBA00022505"/>
    </source>
</evidence>
<dbReference type="GO" id="GO:0043546">
    <property type="term" value="F:molybdopterin cofactor binding"/>
    <property type="evidence" value="ECO:0007669"/>
    <property type="project" value="TreeGrafter"/>
</dbReference>
<evidence type="ECO:0000256" key="3">
    <source>
        <dbReference type="ARBA" id="ARBA00022723"/>
    </source>
</evidence>
<dbReference type="GO" id="GO:0020037">
    <property type="term" value="F:heme binding"/>
    <property type="evidence" value="ECO:0007669"/>
    <property type="project" value="TreeGrafter"/>
</dbReference>
<dbReference type="SUPFAM" id="SSF81296">
    <property type="entry name" value="E set domains"/>
    <property type="match status" value="1"/>
</dbReference>
<reference evidence="6 7" key="1">
    <citation type="journal article" date="2017" name="Mol. Biol. Evol.">
        <title>The 4-celled Tetrabaena socialis nuclear genome reveals the essential components for genetic control of cell number at the origin of multicellularity in the volvocine lineage.</title>
        <authorList>
            <person name="Featherston J."/>
            <person name="Arakaki Y."/>
            <person name="Hanschen E.R."/>
            <person name="Ferris P.J."/>
            <person name="Michod R.E."/>
            <person name="Olson B.J.S.C."/>
            <person name="Nozaki H."/>
            <person name="Durand P.M."/>
        </authorList>
    </citation>
    <scope>NUCLEOTIDE SEQUENCE [LARGE SCALE GENOMIC DNA]</scope>
    <source>
        <strain evidence="6 7">NIES-571</strain>
    </source>
</reference>
<comment type="caution">
    <text evidence="6">The sequence shown here is derived from an EMBL/GenBank/DDBJ whole genome shotgun (WGS) entry which is preliminary data.</text>
</comment>
<dbReference type="InterPro" id="IPR005066">
    <property type="entry name" value="MoCF_OxRdtse_dimer"/>
</dbReference>
<evidence type="ECO:0000259" key="5">
    <source>
        <dbReference type="Pfam" id="PF03404"/>
    </source>
</evidence>
<dbReference type="PRINTS" id="PR00407">
    <property type="entry name" value="EUMOPTERIN"/>
</dbReference>
<dbReference type="Pfam" id="PF03404">
    <property type="entry name" value="Mo-co_dimer"/>
    <property type="match status" value="1"/>
</dbReference>
<evidence type="ECO:0000256" key="1">
    <source>
        <dbReference type="ARBA" id="ARBA00001924"/>
    </source>
</evidence>
<dbReference type="PANTHER" id="PTHR19372">
    <property type="entry name" value="SULFITE REDUCTASE"/>
    <property type="match status" value="1"/>
</dbReference>
<dbReference type="AlphaFoldDB" id="A0A2J8A5R3"/>
<name>A0A2J8A5R3_9CHLO</name>
<accession>A0A2J8A5R3</accession>
<organism evidence="6 7">
    <name type="scientific">Tetrabaena socialis</name>
    <dbReference type="NCBI Taxonomy" id="47790"/>
    <lineage>
        <taxon>Eukaryota</taxon>
        <taxon>Viridiplantae</taxon>
        <taxon>Chlorophyta</taxon>
        <taxon>core chlorophytes</taxon>
        <taxon>Chlorophyceae</taxon>
        <taxon>CS clade</taxon>
        <taxon>Chlamydomonadales</taxon>
        <taxon>Tetrabaenaceae</taxon>
        <taxon>Tetrabaena</taxon>
    </lineage>
</organism>
<comment type="cofactor">
    <cofactor evidence="1">
        <name>Mo-molybdopterin</name>
        <dbReference type="ChEBI" id="CHEBI:71302"/>
    </cofactor>
</comment>
<dbReference type="GO" id="GO:0006790">
    <property type="term" value="P:sulfur compound metabolic process"/>
    <property type="evidence" value="ECO:0007669"/>
    <property type="project" value="TreeGrafter"/>
</dbReference>
<gene>
    <name evidence="6" type="ORF">TSOC_005625</name>
</gene>
<keyword evidence="3" id="KW-0479">Metal-binding</keyword>
<dbReference type="Gene3D" id="3.90.420.10">
    <property type="entry name" value="Oxidoreductase, molybdopterin-binding domain"/>
    <property type="match status" value="1"/>
</dbReference>
<keyword evidence="7" id="KW-1185">Reference proteome</keyword>
<feature type="non-terminal residue" evidence="6">
    <location>
        <position position="1"/>
    </location>
</feature>
<feature type="domain" description="Moybdenum cofactor oxidoreductase dimerisation" evidence="5">
    <location>
        <begin position="87"/>
        <end position="171"/>
    </location>
</feature>
<dbReference type="Proteomes" id="UP000236333">
    <property type="component" value="Unassembled WGS sequence"/>
</dbReference>
<dbReference type="GO" id="GO:0005739">
    <property type="term" value="C:mitochondrion"/>
    <property type="evidence" value="ECO:0007669"/>
    <property type="project" value="TreeGrafter"/>
</dbReference>